<dbReference type="EMBL" id="APOM01000049">
    <property type="protein sequence ID" value="ENU35888.1"/>
    <property type="molecule type" value="Genomic_DNA"/>
</dbReference>
<evidence type="ECO:0000313" key="1">
    <source>
        <dbReference type="EMBL" id="ENU35888.1"/>
    </source>
</evidence>
<comment type="caution">
    <text evidence="1">The sequence shown here is derived from an EMBL/GenBank/DDBJ whole genome shotgun (WGS) entry which is preliminary data.</text>
</comment>
<protein>
    <submittedName>
        <fullName evidence="1">Uncharacterized protein</fullName>
    </submittedName>
</protein>
<proteinExistence type="predicted"/>
<keyword evidence="2" id="KW-1185">Reference proteome</keyword>
<name>N8RKF4_9GAMM</name>
<organism evidence="1 2">
    <name type="scientific">Acinetobacter parvus DSM 16617 = CIP 108168</name>
    <dbReference type="NCBI Taxonomy" id="981333"/>
    <lineage>
        <taxon>Bacteria</taxon>
        <taxon>Pseudomonadati</taxon>
        <taxon>Pseudomonadota</taxon>
        <taxon>Gammaproteobacteria</taxon>
        <taxon>Moraxellales</taxon>
        <taxon>Moraxellaceae</taxon>
        <taxon>Acinetobacter</taxon>
    </lineage>
</organism>
<sequence>MTEQIVSEKSQHLAQALLLEQVAFYKNQLTTQLSAEFFQQFIQLFIRIAVKPRDLARGYKAAIR</sequence>
<dbReference type="AlphaFoldDB" id="N8RKF4"/>
<dbReference type="Proteomes" id="UP000023776">
    <property type="component" value="Unassembled WGS sequence"/>
</dbReference>
<reference evidence="1 2" key="1">
    <citation type="submission" date="2013-02" db="EMBL/GenBank/DDBJ databases">
        <title>The Genome Sequence of Acinetobacter parvus CIP 108168.</title>
        <authorList>
            <consortium name="The Broad Institute Genome Sequencing Platform"/>
            <consortium name="The Broad Institute Genome Sequencing Center for Infectious Disease"/>
            <person name="Cerqueira G."/>
            <person name="Feldgarden M."/>
            <person name="Courvalin P."/>
            <person name="Perichon B."/>
            <person name="Grillot-Courvalin C."/>
            <person name="Clermont D."/>
            <person name="Rocha E."/>
            <person name="Yoon E.-J."/>
            <person name="Nemec A."/>
            <person name="Walker B."/>
            <person name="Young S.K."/>
            <person name="Zeng Q."/>
            <person name="Gargeya S."/>
            <person name="Fitzgerald M."/>
            <person name="Haas B."/>
            <person name="Abouelleil A."/>
            <person name="Alvarado L."/>
            <person name="Arachchi H.M."/>
            <person name="Berlin A.M."/>
            <person name="Chapman S.B."/>
            <person name="Dewar J."/>
            <person name="Goldberg J."/>
            <person name="Griggs A."/>
            <person name="Gujja S."/>
            <person name="Hansen M."/>
            <person name="Howarth C."/>
            <person name="Imamovic A."/>
            <person name="Larimer J."/>
            <person name="McCowan C."/>
            <person name="Murphy C."/>
            <person name="Neiman D."/>
            <person name="Pearson M."/>
            <person name="Priest M."/>
            <person name="Roberts A."/>
            <person name="Saif S."/>
            <person name="Shea T."/>
            <person name="Sisk P."/>
            <person name="Sykes S."/>
            <person name="Wortman J."/>
            <person name="Nusbaum C."/>
            <person name="Birren B."/>
        </authorList>
    </citation>
    <scope>NUCLEOTIDE SEQUENCE [LARGE SCALE GENOMIC DNA]</scope>
    <source>
        <strain evidence="1 2">CIP 108168</strain>
    </source>
</reference>
<evidence type="ECO:0000313" key="2">
    <source>
        <dbReference type="Proteomes" id="UP000023776"/>
    </source>
</evidence>
<dbReference type="RefSeq" id="WP_004682821.1">
    <property type="nucleotide sequence ID" value="NZ_AIEB01000078.1"/>
</dbReference>
<dbReference type="PATRIC" id="fig|981333.9.peg.2133"/>
<gene>
    <name evidence="1" type="ORF">F988_02070</name>
</gene>
<dbReference type="GeneID" id="99690397"/>
<dbReference type="HOGENOM" id="CLU_2857460_0_0_6"/>
<accession>N8RKF4</accession>